<accession>A0A080M9D3</accession>
<keyword evidence="2" id="KW-1185">Reference proteome</keyword>
<protein>
    <submittedName>
        <fullName evidence="1">Uncharacterized protein</fullName>
    </submittedName>
</protein>
<proteinExistence type="predicted"/>
<comment type="caution">
    <text evidence="1">The sequence shown here is derived from an EMBL/GenBank/DDBJ whole genome shotgun (WGS) entry which is preliminary data.</text>
</comment>
<dbReference type="STRING" id="1453999.AW06_001340"/>
<name>A0A080M9D3_9PROT</name>
<gene>
    <name evidence="1" type="ORF">AW06_001340</name>
</gene>
<dbReference type="Proteomes" id="UP000021315">
    <property type="component" value="Unassembled WGS sequence"/>
</dbReference>
<evidence type="ECO:0000313" key="1">
    <source>
        <dbReference type="EMBL" id="KFB77571.1"/>
    </source>
</evidence>
<dbReference type="EMBL" id="JDST02000022">
    <property type="protein sequence ID" value="KFB77571.1"/>
    <property type="molecule type" value="Genomic_DNA"/>
</dbReference>
<sequence>MPLETFLVVVYGHVCGALQAVFRAGTRASEGSRQNCRMLRP</sequence>
<reference evidence="1" key="1">
    <citation type="submission" date="2014-02" db="EMBL/GenBank/DDBJ databases">
        <title>Expanding our view of genomic diversity in Candidatus Accumulibacter clades.</title>
        <authorList>
            <person name="Skennerton C.T."/>
            <person name="Barr J.J."/>
            <person name="Slater F.R."/>
            <person name="Bond P.L."/>
            <person name="Tyson G.W."/>
        </authorList>
    </citation>
    <scope>NUCLEOTIDE SEQUENCE [LARGE SCALE GENOMIC DNA]</scope>
</reference>
<dbReference type="AlphaFoldDB" id="A0A080M9D3"/>
<evidence type="ECO:0000313" key="2">
    <source>
        <dbReference type="Proteomes" id="UP000021315"/>
    </source>
</evidence>
<organism evidence="1 2">
    <name type="scientific">Candidatus Accumulibacter cognatus</name>
    <dbReference type="NCBI Taxonomy" id="2954383"/>
    <lineage>
        <taxon>Bacteria</taxon>
        <taxon>Pseudomonadati</taxon>
        <taxon>Pseudomonadota</taxon>
        <taxon>Betaproteobacteria</taxon>
        <taxon>Candidatus Accumulibacter</taxon>
    </lineage>
</organism>